<evidence type="ECO:0000313" key="1">
    <source>
        <dbReference type="EMBL" id="QGM98119.1"/>
    </source>
</evidence>
<proteinExistence type="predicted"/>
<dbReference type="KEGG" id="mpar:F7D14_11950"/>
<dbReference type="AlphaFoldDB" id="A0A6B8M912"/>
<gene>
    <name evidence="1" type="ORF">F7D14_11950</name>
</gene>
<dbReference type="RefSeq" id="WP_040579276.1">
    <property type="nucleotide sequence ID" value="NZ_CP044331.1"/>
</dbReference>
<protein>
    <submittedName>
        <fullName evidence="1">Uncharacterized protein</fullName>
    </submittedName>
</protein>
<keyword evidence="2" id="KW-1185">Reference proteome</keyword>
<reference evidence="1 2" key="1">
    <citation type="submission" date="2019-09" db="EMBL/GenBank/DDBJ databases">
        <title>Isolation and complete genome sequencing of Methylocystis species.</title>
        <authorList>
            <person name="Rumah B.L."/>
            <person name="Stead C.E."/>
            <person name="Stevens B.C."/>
            <person name="Minton N.P."/>
            <person name="Grosse-Honebrink A."/>
            <person name="Zhang Y."/>
        </authorList>
    </citation>
    <scope>NUCLEOTIDE SEQUENCE [LARGE SCALE GENOMIC DNA]</scope>
    <source>
        <strain evidence="1 2">BRCS2</strain>
    </source>
</reference>
<dbReference type="EMBL" id="CP044331">
    <property type="protein sequence ID" value="QGM98119.1"/>
    <property type="molecule type" value="Genomic_DNA"/>
</dbReference>
<sequence>MGYWPEHIIEGERLDLSHVEPFQLNCYVKNLDRTLCLDVVFSNHCFTEAFKEGEHAPALKIMDGSSPRAFDRRRYALSAHLPGLVRSLPGAAVWQTPTERNYMYFMALIDGSGRDYQMFFHLKKEKGSADLRLRVESAYSVERAGALIKSSTKVRFPVLCQKVFQNQLLRFHTKR</sequence>
<accession>A0A6B8M912</accession>
<dbReference type="Proteomes" id="UP000422569">
    <property type="component" value="Chromosome"/>
</dbReference>
<organism evidence="1 2">
    <name type="scientific">Methylocystis parvus</name>
    <dbReference type="NCBI Taxonomy" id="134"/>
    <lineage>
        <taxon>Bacteria</taxon>
        <taxon>Pseudomonadati</taxon>
        <taxon>Pseudomonadota</taxon>
        <taxon>Alphaproteobacteria</taxon>
        <taxon>Hyphomicrobiales</taxon>
        <taxon>Methylocystaceae</taxon>
        <taxon>Methylocystis</taxon>
    </lineage>
</organism>
<name>A0A6B8M912_9HYPH</name>
<evidence type="ECO:0000313" key="2">
    <source>
        <dbReference type="Proteomes" id="UP000422569"/>
    </source>
</evidence>